<reference evidence="7" key="1">
    <citation type="submission" date="2009-03" db="EMBL/GenBank/DDBJ databases">
        <title>Caligus clemensi ESTs and full-length cDNAs.</title>
        <authorList>
            <person name="Yasuike M."/>
            <person name="von Schalburg K."/>
            <person name="Cooper G."/>
            <person name="Leong J."/>
            <person name="Jones S.R.M."/>
            <person name="Koop B.F."/>
        </authorList>
    </citation>
    <scope>NUCLEOTIDE SEQUENCE</scope>
    <source>
        <tissue evidence="7">Whole</tissue>
    </source>
</reference>
<dbReference type="GO" id="GO:0032981">
    <property type="term" value="P:mitochondrial respiratory chain complex I assembly"/>
    <property type="evidence" value="ECO:0007669"/>
    <property type="project" value="TreeGrafter"/>
</dbReference>
<evidence type="ECO:0000256" key="5">
    <source>
        <dbReference type="SAM" id="MobiDB-lite"/>
    </source>
</evidence>
<evidence type="ECO:0000256" key="1">
    <source>
        <dbReference type="ARBA" id="ARBA00004173"/>
    </source>
</evidence>
<dbReference type="PANTHER" id="PTHR13194">
    <property type="entry name" value="COMPLEX I INTERMEDIATE-ASSOCIATED PROTEIN 30"/>
    <property type="match status" value="1"/>
</dbReference>
<dbReference type="GO" id="GO:0006120">
    <property type="term" value="P:mitochondrial electron transport, NADH to ubiquinone"/>
    <property type="evidence" value="ECO:0007669"/>
    <property type="project" value="TreeGrafter"/>
</dbReference>
<evidence type="ECO:0000259" key="6">
    <source>
        <dbReference type="Pfam" id="PF08547"/>
    </source>
</evidence>
<dbReference type="AlphaFoldDB" id="C1C1W0"/>
<feature type="domain" description="NADH:ubiquinone oxidoreductase intermediate-associated protein 30" evidence="6">
    <location>
        <begin position="160"/>
        <end position="329"/>
    </location>
</feature>
<keyword evidence="3" id="KW-0496">Mitochondrion</keyword>
<proteinExistence type="evidence at transcript level"/>
<dbReference type="InterPro" id="IPR013857">
    <property type="entry name" value="NADH-UbQ_OxRdtase-assoc_prot30"/>
</dbReference>
<dbReference type="SUPFAM" id="SSF49785">
    <property type="entry name" value="Galactose-binding domain-like"/>
    <property type="match status" value="1"/>
</dbReference>
<dbReference type="GO" id="GO:0005739">
    <property type="term" value="C:mitochondrion"/>
    <property type="evidence" value="ECO:0007669"/>
    <property type="project" value="UniProtKB-SubCell"/>
</dbReference>
<protein>
    <submittedName>
        <fullName evidence="7">Probable complex I intermediate-associated protein 30, mitochondrial</fullName>
    </submittedName>
</protein>
<dbReference type="Pfam" id="PF08547">
    <property type="entry name" value="CIA30"/>
    <property type="match status" value="1"/>
</dbReference>
<evidence type="ECO:0000313" key="7">
    <source>
        <dbReference type="EMBL" id="ACO15263.1"/>
    </source>
</evidence>
<feature type="region of interest" description="Disordered" evidence="5">
    <location>
        <begin position="47"/>
        <end position="77"/>
    </location>
</feature>
<evidence type="ECO:0000256" key="2">
    <source>
        <dbReference type="ARBA" id="ARBA00007884"/>
    </source>
</evidence>
<dbReference type="InterPro" id="IPR039131">
    <property type="entry name" value="NDUFAF1"/>
</dbReference>
<dbReference type="InterPro" id="IPR008979">
    <property type="entry name" value="Galactose-bd-like_sf"/>
</dbReference>
<gene>
    <name evidence="7" type="primary">CIA30</name>
</gene>
<keyword evidence="4" id="KW-0143">Chaperone</keyword>
<evidence type="ECO:0000256" key="4">
    <source>
        <dbReference type="ARBA" id="ARBA00023186"/>
    </source>
</evidence>
<dbReference type="GO" id="GO:0051082">
    <property type="term" value="F:unfolded protein binding"/>
    <property type="evidence" value="ECO:0007669"/>
    <property type="project" value="TreeGrafter"/>
</dbReference>
<accession>C1C1W0</accession>
<comment type="similarity">
    <text evidence="2">Belongs to the CIA30 family.</text>
</comment>
<name>C1C1W0_CALCM</name>
<dbReference type="PANTHER" id="PTHR13194:SF18">
    <property type="entry name" value="COMPLEX I INTERMEDIATE-ASSOCIATED PROTEIN 30, MITOCHONDRIAL"/>
    <property type="match status" value="1"/>
</dbReference>
<evidence type="ECO:0000256" key="3">
    <source>
        <dbReference type="ARBA" id="ARBA00023128"/>
    </source>
</evidence>
<organism evidence="7">
    <name type="scientific">Caligus clemensi</name>
    <name type="common">Sea louse</name>
    <dbReference type="NCBI Taxonomy" id="344056"/>
    <lineage>
        <taxon>Eukaryota</taxon>
        <taxon>Metazoa</taxon>
        <taxon>Ecdysozoa</taxon>
        <taxon>Arthropoda</taxon>
        <taxon>Crustacea</taxon>
        <taxon>Multicrustacea</taxon>
        <taxon>Hexanauplia</taxon>
        <taxon>Copepoda</taxon>
        <taxon>Siphonostomatoida</taxon>
        <taxon>Caligidae</taxon>
        <taxon>Caligus</taxon>
    </lineage>
</organism>
<dbReference type="EMBL" id="BT080839">
    <property type="protein sequence ID" value="ACO15263.1"/>
    <property type="molecule type" value="mRNA"/>
</dbReference>
<comment type="subcellular location">
    <subcellularLocation>
        <location evidence="1">Mitochondrion</location>
    </subcellularLocation>
</comment>
<sequence length="360" mass="41624">MLILLQSFGFGVGTRAHIPLLFLSKGYKKQTPSKEPGLLQKLRAKLMTPEEASERPSDLEIASKGLPSNTPTMGERARRGRCHALHIYDRKGGYYDGESGTWRDHVQDLSAKETLIQGAGVIKEEIRKWKDEVTVNKLEEWLRPGDRKYLYHSKGTPQEANREFVKIADSDWGEGFSTCSLEKHRSSGKIHFSGNLVTRAPRDGRTAYAGYANISTKNTHKSFFRVKPLDWHLYTHLVIRLRGDGRVYMLNVNTWEEYDIAWMDLYNYPLFTRGGPYWQEVKIPFSKFIFTHRGSIQDKQNPLTESLRKAYKLGITLKDQTDGPFSLEIDYIGVEFDNDDKQEESAYESYRLFRKNYTQM</sequence>